<feature type="chain" id="PRO_5035447884" evidence="3">
    <location>
        <begin position="20"/>
        <end position="325"/>
    </location>
</feature>
<evidence type="ECO:0000313" key="5">
    <source>
        <dbReference type="Proteomes" id="UP000794436"/>
    </source>
</evidence>
<dbReference type="AlphaFoldDB" id="A0A8K1FPG9"/>
<dbReference type="OrthoDB" id="167158at2759"/>
<keyword evidence="5" id="KW-1185">Reference proteome</keyword>
<comment type="caution">
    <text evidence="4">The sequence shown here is derived from an EMBL/GenBank/DDBJ whole genome shotgun (WGS) entry which is preliminary data.</text>
</comment>
<sequence>MNIIKLLSISTLFIAMTLAADTNAQVTPAPTQPTPAPSQPTPAPTQPTPAPSQPTPAPTQPTPAPTQPTPAPSQPTPAPTQPTPAPSQPTPAPTRSCWGVSVEYDATYCIDGPICSGKGTQPAGWNCPKKGAVAIADCHNYLSSYTNSTKCVAPIDAECRVIKTGAWGCVWPGQPTPAPTPASTKSSIPTPAPTAGKPTNSTGVRSGDWNTTAAPPSTTKPTASNDTITVPVKALRASTMESATTSSGGSSSGSSGATIGAIAAVAGVACVAAGAAFYRQQKRRNAEAVDLASAIDTPPARRSAAPHTPPIQYSSKFFGSPSAVL</sequence>
<feature type="compositionally biased region" description="Low complexity" evidence="1">
    <location>
        <begin position="211"/>
        <end position="224"/>
    </location>
</feature>
<keyword evidence="3" id="KW-0732">Signal</keyword>
<feature type="compositionally biased region" description="Low complexity" evidence="1">
    <location>
        <begin position="181"/>
        <end position="195"/>
    </location>
</feature>
<keyword evidence="2" id="KW-1133">Transmembrane helix</keyword>
<reference evidence="4" key="1">
    <citation type="submission" date="2019-03" db="EMBL/GenBank/DDBJ databases">
        <title>Long read genome sequence of the mycoparasitic Pythium oligandrum ATCC 38472 isolated from sugarbeet rhizosphere.</title>
        <authorList>
            <person name="Gaulin E."/>
        </authorList>
    </citation>
    <scope>NUCLEOTIDE SEQUENCE</scope>
    <source>
        <strain evidence="4">ATCC 38472_TT</strain>
    </source>
</reference>
<accession>A0A8K1FPG9</accession>
<dbReference type="Proteomes" id="UP000794436">
    <property type="component" value="Unassembled WGS sequence"/>
</dbReference>
<feature type="signal peptide" evidence="3">
    <location>
        <begin position="1"/>
        <end position="19"/>
    </location>
</feature>
<organism evidence="4 5">
    <name type="scientific">Pythium oligandrum</name>
    <name type="common">Mycoparasitic fungus</name>
    <dbReference type="NCBI Taxonomy" id="41045"/>
    <lineage>
        <taxon>Eukaryota</taxon>
        <taxon>Sar</taxon>
        <taxon>Stramenopiles</taxon>
        <taxon>Oomycota</taxon>
        <taxon>Peronosporomycetes</taxon>
        <taxon>Pythiales</taxon>
        <taxon>Pythiaceae</taxon>
        <taxon>Pythium</taxon>
    </lineage>
</organism>
<name>A0A8K1FPG9_PYTOL</name>
<feature type="region of interest" description="Disordered" evidence="1">
    <location>
        <begin position="25"/>
        <end position="94"/>
    </location>
</feature>
<feature type="transmembrane region" description="Helical" evidence="2">
    <location>
        <begin position="257"/>
        <end position="278"/>
    </location>
</feature>
<keyword evidence="2" id="KW-0472">Membrane</keyword>
<evidence type="ECO:0000256" key="2">
    <source>
        <dbReference type="SAM" id="Phobius"/>
    </source>
</evidence>
<evidence type="ECO:0000256" key="3">
    <source>
        <dbReference type="SAM" id="SignalP"/>
    </source>
</evidence>
<gene>
    <name evidence="4" type="ORF">Poli38472_012018</name>
</gene>
<evidence type="ECO:0000313" key="4">
    <source>
        <dbReference type="EMBL" id="TMW66902.1"/>
    </source>
</evidence>
<feature type="region of interest" description="Disordered" evidence="1">
    <location>
        <begin position="177"/>
        <end position="229"/>
    </location>
</feature>
<feature type="compositionally biased region" description="Pro residues" evidence="1">
    <location>
        <begin position="30"/>
        <end position="92"/>
    </location>
</feature>
<keyword evidence="2" id="KW-0812">Transmembrane</keyword>
<dbReference type="PRINTS" id="PR01217">
    <property type="entry name" value="PRICHEXTENSN"/>
</dbReference>
<evidence type="ECO:0000256" key="1">
    <source>
        <dbReference type="SAM" id="MobiDB-lite"/>
    </source>
</evidence>
<protein>
    <submittedName>
        <fullName evidence="4">Uncharacterized protein</fullName>
    </submittedName>
</protein>
<proteinExistence type="predicted"/>
<feature type="compositionally biased region" description="Polar residues" evidence="1">
    <location>
        <begin position="197"/>
        <end position="210"/>
    </location>
</feature>
<dbReference type="EMBL" id="SPLM01000006">
    <property type="protein sequence ID" value="TMW66902.1"/>
    <property type="molecule type" value="Genomic_DNA"/>
</dbReference>